<reference evidence="10 11" key="1">
    <citation type="submission" date="2017-09" db="EMBL/GenBank/DDBJ databases">
        <authorList>
            <person name="Ehlers B."/>
            <person name="Leendertz F.H."/>
        </authorList>
    </citation>
    <scope>NUCLEOTIDE SEQUENCE [LARGE SCALE GENOMIC DNA]</scope>
    <source>
        <strain evidence="10 11">DSM 46844</strain>
    </source>
</reference>
<dbReference type="InterPro" id="IPR053927">
    <property type="entry name" value="FlgK_helical"/>
</dbReference>
<name>A0A285EJC3_9ACTN</name>
<proteinExistence type="inferred from homology"/>
<keyword evidence="10" id="KW-0966">Cell projection</keyword>
<gene>
    <name evidence="10" type="ORF">SAMN06893097_109216</name>
</gene>
<keyword evidence="11" id="KW-1185">Reference proteome</keyword>
<dbReference type="PANTHER" id="PTHR30033">
    <property type="entry name" value="FLAGELLAR HOOK-ASSOCIATED PROTEIN 1"/>
    <property type="match status" value="1"/>
</dbReference>
<evidence type="ECO:0000259" key="9">
    <source>
        <dbReference type="Pfam" id="PF22638"/>
    </source>
</evidence>
<evidence type="ECO:0000313" key="11">
    <source>
        <dbReference type="Proteomes" id="UP000219514"/>
    </source>
</evidence>
<dbReference type="Pfam" id="PF00460">
    <property type="entry name" value="Flg_bb_rod"/>
    <property type="match status" value="1"/>
</dbReference>
<keyword evidence="5" id="KW-0964">Secreted</keyword>
<dbReference type="GO" id="GO:0044780">
    <property type="term" value="P:bacterial-type flagellum assembly"/>
    <property type="evidence" value="ECO:0007669"/>
    <property type="project" value="InterPro"/>
</dbReference>
<feature type="domain" description="Flagellar basal body rod protein N-terminal" evidence="7">
    <location>
        <begin position="7"/>
        <end position="36"/>
    </location>
</feature>
<protein>
    <recommendedName>
        <fullName evidence="4">Flagellar hook-associated protein 1</fullName>
    </recommendedName>
</protein>
<keyword evidence="10" id="KW-0282">Flagellum</keyword>
<evidence type="ECO:0000256" key="3">
    <source>
        <dbReference type="ARBA" id="ARBA00009677"/>
    </source>
</evidence>
<comment type="subcellular location">
    <subcellularLocation>
        <location evidence="1">Bacterial flagellum</location>
    </subcellularLocation>
    <subcellularLocation>
        <location evidence="2">Secreted</location>
    </subcellularLocation>
</comment>
<dbReference type="Pfam" id="PF06429">
    <property type="entry name" value="Flg_bbr_C"/>
    <property type="match status" value="1"/>
</dbReference>
<dbReference type="GO" id="GO:0005576">
    <property type="term" value="C:extracellular region"/>
    <property type="evidence" value="ECO:0007669"/>
    <property type="project" value="UniProtKB-SubCell"/>
</dbReference>
<evidence type="ECO:0000256" key="1">
    <source>
        <dbReference type="ARBA" id="ARBA00004365"/>
    </source>
</evidence>
<evidence type="ECO:0000256" key="4">
    <source>
        <dbReference type="ARBA" id="ARBA00016244"/>
    </source>
</evidence>
<dbReference type="InterPro" id="IPR002371">
    <property type="entry name" value="FlgK"/>
</dbReference>
<comment type="similarity">
    <text evidence="3">Belongs to the flagella basal body rod proteins family.</text>
</comment>
<dbReference type="Pfam" id="PF22638">
    <property type="entry name" value="FlgK_D1"/>
    <property type="match status" value="1"/>
</dbReference>
<dbReference type="OrthoDB" id="9802553at2"/>
<keyword evidence="10" id="KW-0969">Cilium</keyword>
<evidence type="ECO:0000256" key="2">
    <source>
        <dbReference type="ARBA" id="ARBA00004613"/>
    </source>
</evidence>
<accession>A0A285EJC3</accession>
<dbReference type="Proteomes" id="UP000219514">
    <property type="component" value="Unassembled WGS sequence"/>
</dbReference>
<keyword evidence="6" id="KW-0975">Bacterial flagellum</keyword>
<evidence type="ECO:0000313" key="10">
    <source>
        <dbReference type="EMBL" id="SNX98136.1"/>
    </source>
</evidence>
<dbReference type="SUPFAM" id="SSF64518">
    <property type="entry name" value="Phase 1 flagellin"/>
    <property type="match status" value="1"/>
</dbReference>
<sequence length="466" mass="48581">MSTFSGLNTATTALWAQRRGLDVTGQNIANVNTEGYSRQRAELRAEGGNAVAAFYSVSNSVGSGVSADEVLRIRDTFLEGRAHVERASSQLLTAQNDAYKAIEQAFREPGDTGLQSVMSEMWAGWDDVVNAPDDLAARSQLLQRLDTLAGGLRSTHAALDKQWGQTQENLDALVEDVNSATTAIAKLNQSVRLAELSGLPSNELADQRDLLIVGLAEKIGATTMPTKDGGLNVVVGGLTLVAGDSAMRLTLAKAATADDASATSPSIVTDPGGVTVQVGGKAGGQLSALREILPGYRDELDGIAVQLATELNTAHALGVDLAGVAGKSLLGHPTEPLSAGNIRLMISDPREIAASAAAVGTTTFDGGNADRISQIRLGAEGPDANYRAAIVELGVQSAVAGRRLEIQAVVTNQVDSARESVAGVNLDEEMSNMLQFQHAYSAAARMVTAIDEALDVLINRTGVVGR</sequence>
<dbReference type="PANTHER" id="PTHR30033:SF1">
    <property type="entry name" value="FLAGELLAR HOOK-ASSOCIATED PROTEIN 1"/>
    <property type="match status" value="1"/>
</dbReference>
<feature type="domain" description="Flagellar basal-body/hook protein C-terminal" evidence="8">
    <location>
        <begin position="422"/>
        <end position="459"/>
    </location>
</feature>
<feature type="domain" description="Flagellar hook-associated protein FlgK helical" evidence="9">
    <location>
        <begin position="100"/>
        <end position="329"/>
    </location>
</feature>
<evidence type="ECO:0000259" key="7">
    <source>
        <dbReference type="Pfam" id="PF00460"/>
    </source>
</evidence>
<dbReference type="EMBL" id="OBDO01000009">
    <property type="protein sequence ID" value="SNX98136.1"/>
    <property type="molecule type" value="Genomic_DNA"/>
</dbReference>
<dbReference type="GO" id="GO:0009424">
    <property type="term" value="C:bacterial-type flagellum hook"/>
    <property type="evidence" value="ECO:0007669"/>
    <property type="project" value="InterPro"/>
</dbReference>
<evidence type="ECO:0000259" key="8">
    <source>
        <dbReference type="Pfam" id="PF06429"/>
    </source>
</evidence>
<dbReference type="InterPro" id="IPR010930">
    <property type="entry name" value="Flg_bb/hook_C_dom"/>
</dbReference>
<dbReference type="InterPro" id="IPR001444">
    <property type="entry name" value="Flag_bb_rod_N"/>
</dbReference>
<organism evidence="10 11">
    <name type="scientific">Geodermatophilus sabuli</name>
    <dbReference type="NCBI Taxonomy" id="1564158"/>
    <lineage>
        <taxon>Bacteria</taxon>
        <taxon>Bacillati</taxon>
        <taxon>Actinomycetota</taxon>
        <taxon>Actinomycetes</taxon>
        <taxon>Geodermatophilales</taxon>
        <taxon>Geodermatophilaceae</taxon>
        <taxon>Geodermatophilus</taxon>
    </lineage>
</organism>
<dbReference type="NCBIfam" id="TIGR02492">
    <property type="entry name" value="flgK_ends"/>
    <property type="match status" value="1"/>
</dbReference>
<evidence type="ECO:0000256" key="6">
    <source>
        <dbReference type="ARBA" id="ARBA00023143"/>
    </source>
</evidence>
<dbReference type="AlphaFoldDB" id="A0A285EJC3"/>
<dbReference type="RefSeq" id="WP_097208062.1">
    <property type="nucleotide sequence ID" value="NZ_JACHXB010000001.1"/>
</dbReference>
<evidence type="ECO:0000256" key="5">
    <source>
        <dbReference type="ARBA" id="ARBA00022525"/>
    </source>
</evidence>
<dbReference type="GO" id="GO:0005198">
    <property type="term" value="F:structural molecule activity"/>
    <property type="evidence" value="ECO:0007669"/>
    <property type="project" value="InterPro"/>
</dbReference>